<feature type="transmembrane region" description="Helical" evidence="7">
    <location>
        <begin position="50"/>
        <end position="71"/>
    </location>
</feature>
<proteinExistence type="inferred from homology"/>
<evidence type="ECO:0000256" key="4">
    <source>
        <dbReference type="ARBA" id="ARBA00022692"/>
    </source>
</evidence>
<protein>
    <submittedName>
        <fullName evidence="9">DedA family protein</fullName>
    </submittedName>
</protein>
<comment type="similarity">
    <text evidence="2">Belongs to the DedA family.</text>
</comment>
<sequence>MLEFTLDILREIGWIGLILGVAVEALSVPFPAALFVLVYGYLLNPSWIEILYFSVFTSLVYVAASFIPYYVSIRYENFIRKRLPLKKLHFAQRYIDRYGEWMIAIGRFIGMGYISYIAGLGNMKSWKFAGLTFIGFYSLSVLMFYLGTLGNLEVLVEKVQQIQWLIFLIIAVCILGYIAFRFYRRK</sequence>
<dbReference type="PANTHER" id="PTHR42709">
    <property type="entry name" value="ALKALINE PHOSPHATASE LIKE PROTEIN"/>
    <property type="match status" value="1"/>
</dbReference>
<dbReference type="InterPro" id="IPR032816">
    <property type="entry name" value="VTT_dom"/>
</dbReference>
<gene>
    <name evidence="9" type="ORF">ACFFHM_03195</name>
</gene>
<reference evidence="9 10" key="1">
    <citation type="submission" date="2024-09" db="EMBL/GenBank/DDBJ databases">
        <authorList>
            <person name="Sun Q."/>
            <person name="Mori K."/>
        </authorList>
    </citation>
    <scope>NUCLEOTIDE SEQUENCE [LARGE SCALE GENOMIC DNA]</scope>
    <source>
        <strain evidence="9 10">NCAIM B.02610</strain>
    </source>
</reference>
<evidence type="ECO:0000259" key="8">
    <source>
        <dbReference type="Pfam" id="PF09335"/>
    </source>
</evidence>
<evidence type="ECO:0000256" key="5">
    <source>
        <dbReference type="ARBA" id="ARBA00022989"/>
    </source>
</evidence>
<feature type="transmembrane region" description="Helical" evidence="7">
    <location>
        <begin position="101"/>
        <end position="121"/>
    </location>
</feature>
<keyword evidence="5 7" id="KW-1133">Transmembrane helix</keyword>
<comment type="subcellular location">
    <subcellularLocation>
        <location evidence="1">Cell membrane</location>
        <topology evidence="1">Multi-pass membrane protein</topology>
    </subcellularLocation>
</comment>
<evidence type="ECO:0000256" key="7">
    <source>
        <dbReference type="SAM" id="Phobius"/>
    </source>
</evidence>
<accession>A0ABV6K8C0</accession>
<keyword evidence="3" id="KW-1003">Cell membrane</keyword>
<dbReference type="RefSeq" id="WP_335962234.1">
    <property type="nucleotide sequence ID" value="NZ_JAXBLX010000026.1"/>
</dbReference>
<evidence type="ECO:0000256" key="1">
    <source>
        <dbReference type="ARBA" id="ARBA00004651"/>
    </source>
</evidence>
<evidence type="ECO:0000256" key="2">
    <source>
        <dbReference type="ARBA" id="ARBA00010792"/>
    </source>
</evidence>
<keyword evidence="4 7" id="KW-0812">Transmembrane</keyword>
<comment type="caution">
    <text evidence="9">The sequence shown here is derived from an EMBL/GenBank/DDBJ whole genome shotgun (WGS) entry which is preliminary data.</text>
</comment>
<evidence type="ECO:0000256" key="3">
    <source>
        <dbReference type="ARBA" id="ARBA00022475"/>
    </source>
</evidence>
<dbReference type="InterPro" id="IPR051311">
    <property type="entry name" value="DedA_domain"/>
</dbReference>
<keyword evidence="6 7" id="KW-0472">Membrane</keyword>
<dbReference type="PANTHER" id="PTHR42709:SF6">
    <property type="entry name" value="UNDECAPRENYL PHOSPHATE TRANSPORTER A"/>
    <property type="match status" value="1"/>
</dbReference>
<organism evidence="9 10">
    <name type="scientific">Halalkalibacter kiskunsagensis</name>
    <dbReference type="NCBI Taxonomy" id="1548599"/>
    <lineage>
        <taxon>Bacteria</taxon>
        <taxon>Bacillati</taxon>
        <taxon>Bacillota</taxon>
        <taxon>Bacilli</taxon>
        <taxon>Bacillales</taxon>
        <taxon>Bacillaceae</taxon>
        <taxon>Halalkalibacter</taxon>
    </lineage>
</organism>
<dbReference type="Proteomes" id="UP001589838">
    <property type="component" value="Unassembled WGS sequence"/>
</dbReference>
<feature type="domain" description="VTT" evidence="8">
    <location>
        <begin position="30"/>
        <end position="148"/>
    </location>
</feature>
<feature type="transmembrane region" description="Helical" evidence="7">
    <location>
        <begin position="128"/>
        <end position="150"/>
    </location>
</feature>
<keyword evidence="10" id="KW-1185">Reference proteome</keyword>
<name>A0ABV6K8C0_9BACI</name>
<evidence type="ECO:0000313" key="9">
    <source>
        <dbReference type="EMBL" id="MFC0469556.1"/>
    </source>
</evidence>
<dbReference type="Pfam" id="PF09335">
    <property type="entry name" value="VTT_dom"/>
    <property type="match status" value="1"/>
</dbReference>
<feature type="transmembrane region" description="Helical" evidence="7">
    <location>
        <begin position="162"/>
        <end position="183"/>
    </location>
</feature>
<evidence type="ECO:0000256" key="6">
    <source>
        <dbReference type="ARBA" id="ARBA00023136"/>
    </source>
</evidence>
<evidence type="ECO:0000313" key="10">
    <source>
        <dbReference type="Proteomes" id="UP001589838"/>
    </source>
</evidence>
<feature type="transmembrane region" description="Helical" evidence="7">
    <location>
        <begin position="12"/>
        <end position="38"/>
    </location>
</feature>
<dbReference type="EMBL" id="JBHLUX010000008">
    <property type="protein sequence ID" value="MFC0469556.1"/>
    <property type="molecule type" value="Genomic_DNA"/>
</dbReference>